<comment type="caution">
    <text evidence="1">The sequence shown here is derived from an EMBL/GenBank/DDBJ whole genome shotgun (WGS) entry which is preliminary data.</text>
</comment>
<sequence length="104" mass="11647">MYRSVFKRKNHVVGELVKVEQRMSLLRREAGLARCLLLHVLAISSGVWSELEVGSTWCSKMLLLVMVKLPTLCVAHVLGESVGVEGDSRPQFWSGYSPRFIICG</sequence>
<dbReference type="Proteomes" id="UP000827986">
    <property type="component" value="Unassembled WGS sequence"/>
</dbReference>
<keyword evidence="2" id="KW-1185">Reference proteome</keyword>
<organism evidence="1 2">
    <name type="scientific">Mauremys mutica</name>
    <name type="common">yellowpond turtle</name>
    <dbReference type="NCBI Taxonomy" id="74926"/>
    <lineage>
        <taxon>Eukaryota</taxon>
        <taxon>Metazoa</taxon>
        <taxon>Chordata</taxon>
        <taxon>Craniata</taxon>
        <taxon>Vertebrata</taxon>
        <taxon>Euteleostomi</taxon>
        <taxon>Archelosauria</taxon>
        <taxon>Testudinata</taxon>
        <taxon>Testudines</taxon>
        <taxon>Cryptodira</taxon>
        <taxon>Durocryptodira</taxon>
        <taxon>Testudinoidea</taxon>
        <taxon>Geoemydidae</taxon>
        <taxon>Geoemydinae</taxon>
        <taxon>Mauremys</taxon>
    </lineage>
</organism>
<protein>
    <submittedName>
        <fullName evidence="1">Uncharacterized protein</fullName>
    </submittedName>
</protein>
<dbReference type="EMBL" id="JAHDVG010000466">
    <property type="protein sequence ID" value="KAH1183353.1"/>
    <property type="molecule type" value="Genomic_DNA"/>
</dbReference>
<gene>
    <name evidence="1" type="ORF">KIL84_004845</name>
</gene>
<dbReference type="AlphaFoldDB" id="A0A9D3XQ77"/>
<proteinExistence type="predicted"/>
<evidence type="ECO:0000313" key="2">
    <source>
        <dbReference type="Proteomes" id="UP000827986"/>
    </source>
</evidence>
<accession>A0A9D3XQ77</accession>
<reference evidence="1" key="1">
    <citation type="submission" date="2021-09" db="EMBL/GenBank/DDBJ databases">
        <title>The genome of Mauremys mutica provides insights into the evolution of semi-aquatic lifestyle.</title>
        <authorList>
            <person name="Gong S."/>
            <person name="Gao Y."/>
        </authorList>
    </citation>
    <scope>NUCLEOTIDE SEQUENCE</scope>
    <source>
        <strain evidence="1">MM-2020</strain>
        <tissue evidence="1">Muscle</tissue>
    </source>
</reference>
<evidence type="ECO:0000313" key="1">
    <source>
        <dbReference type="EMBL" id="KAH1183353.1"/>
    </source>
</evidence>
<name>A0A9D3XQ77_9SAUR</name>